<gene>
    <name evidence="1" type="ORF">ACFSKO_09765</name>
</gene>
<sequence>MTSAPTSKTIDLENWPRHSQYALFKDFASPHVSISARVDVTGIISAKQHHDVAPFNAMLYCIMSAINTIPELRTRFRKNNTEHLAEHLGKHHEEQSVIEHAQVHPSVTVPIENDRFAFCEIDFVSSWPEFNKNCEHAITAGKSQAKLTEKTIDTDHWIFMSCLPWLDFTEMKHPLKGPDDCVPRLAWGKFTQNTERSHQSSLSFDTNSDRDAHQATLGGIWSAPVNLTAHHALVDGIHIAQFFQKLERATQNFKDTISAPFQPAD</sequence>
<dbReference type="InterPro" id="IPR023213">
    <property type="entry name" value="CAT-like_dom_sf"/>
</dbReference>
<dbReference type="RefSeq" id="WP_380250955.1">
    <property type="nucleotide sequence ID" value="NZ_JBHUII010000004.1"/>
</dbReference>
<comment type="caution">
    <text evidence="1">The sequence shown here is derived from an EMBL/GenBank/DDBJ whole genome shotgun (WGS) entry which is preliminary data.</text>
</comment>
<organism evidence="1 2">
    <name type="scientific">Kiloniella antarctica</name>
    <dbReference type="NCBI Taxonomy" id="1550907"/>
    <lineage>
        <taxon>Bacteria</taxon>
        <taxon>Pseudomonadati</taxon>
        <taxon>Pseudomonadota</taxon>
        <taxon>Alphaproteobacteria</taxon>
        <taxon>Rhodospirillales</taxon>
        <taxon>Kiloniellaceae</taxon>
        <taxon>Kiloniella</taxon>
    </lineage>
</organism>
<dbReference type="SMART" id="SM01059">
    <property type="entry name" value="CAT"/>
    <property type="match status" value="1"/>
</dbReference>
<accession>A0ABW5BK35</accession>
<dbReference type="PANTHER" id="PTHR38474">
    <property type="entry name" value="SLR0299 PROTEIN"/>
    <property type="match status" value="1"/>
</dbReference>
<dbReference type="PANTHER" id="PTHR38474:SF1">
    <property type="entry name" value="SLR0299 PROTEIN"/>
    <property type="match status" value="1"/>
</dbReference>
<dbReference type="InterPro" id="IPR001707">
    <property type="entry name" value="Cmp_AcTrfase"/>
</dbReference>
<evidence type="ECO:0000313" key="1">
    <source>
        <dbReference type="EMBL" id="MFD2205899.1"/>
    </source>
</evidence>
<dbReference type="Proteomes" id="UP001597294">
    <property type="component" value="Unassembled WGS sequence"/>
</dbReference>
<protein>
    <submittedName>
        <fullName evidence="1">CatA-like O-acetyltransferase</fullName>
    </submittedName>
</protein>
<dbReference type="EMBL" id="JBHUII010000004">
    <property type="protein sequence ID" value="MFD2205899.1"/>
    <property type="molecule type" value="Genomic_DNA"/>
</dbReference>
<evidence type="ECO:0000313" key="2">
    <source>
        <dbReference type="Proteomes" id="UP001597294"/>
    </source>
</evidence>
<name>A0ABW5BK35_9PROT</name>
<dbReference type="Gene3D" id="3.30.559.10">
    <property type="entry name" value="Chloramphenicol acetyltransferase-like domain"/>
    <property type="match status" value="1"/>
</dbReference>
<dbReference type="SUPFAM" id="SSF52777">
    <property type="entry name" value="CoA-dependent acyltransferases"/>
    <property type="match status" value="1"/>
</dbReference>
<reference evidence="2" key="1">
    <citation type="journal article" date="2019" name="Int. J. Syst. Evol. Microbiol.">
        <title>The Global Catalogue of Microorganisms (GCM) 10K type strain sequencing project: providing services to taxonomists for standard genome sequencing and annotation.</title>
        <authorList>
            <consortium name="The Broad Institute Genomics Platform"/>
            <consortium name="The Broad Institute Genome Sequencing Center for Infectious Disease"/>
            <person name="Wu L."/>
            <person name="Ma J."/>
        </authorList>
    </citation>
    <scope>NUCLEOTIDE SEQUENCE [LARGE SCALE GENOMIC DNA]</scope>
    <source>
        <strain evidence="2">CGMCC 4.7192</strain>
    </source>
</reference>
<keyword evidence="2" id="KW-1185">Reference proteome</keyword>
<proteinExistence type="predicted"/>
<dbReference type="Pfam" id="PF00302">
    <property type="entry name" value="CAT"/>
    <property type="match status" value="1"/>
</dbReference>